<keyword evidence="2" id="KW-0472">Membrane</keyword>
<accession>A0A8H9GC51</accession>
<evidence type="ECO:0000256" key="2">
    <source>
        <dbReference type="SAM" id="Phobius"/>
    </source>
</evidence>
<comment type="caution">
    <text evidence="3">The sequence shown here is derived from an EMBL/GenBank/DDBJ whole genome shotgun (WGS) entry which is preliminary data.</text>
</comment>
<gene>
    <name evidence="3" type="ORF">GCM10009769_30570</name>
    <name evidence="4" type="ORF">JOE58_001906</name>
</gene>
<feature type="compositionally biased region" description="Basic and acidic residues" evidence="1">
    <location>
        <begin position="68"/>
        <end position="79"/>
    </location>
</feature>
<keyword evidence="2" id="KW-1133">Transmembrane helix</keyword>
<dbReference type="EMBL" id="BMOI01000016">
    <property type="protein sequence ID" value="GGL10381.1"/>
    <property type="molecule type" value="Genomic_DNA"/>
</dbReference>
<proteinExistence type="predicted"/>
<dbReference type="AlphaFoldDB" id="A0A8H9GC51"/>
<feature type="region of interest" description="Disordered" evidence="1">
    <location>
        <begin position="68"/>
        <end position="95"/>
    </location>
</feature>
<reference evidence="3" key="1">
    <citation type="journal article" date="2014" name="Int. J. Syst. Evol. Microbiol.">
        <title>Complete genome sequence of Corynebacterium casei LMG S-19264T (=DSM 44701T), isolated from a smear-ripened cheese.</title>
        <authorList>
            <consortium name="US DOE Joint Genome Institute (JGI-PGF)"/>
            <person name="Walter F."/>
            <person name="Albersmeier A."/>
            <person name="Kalinowski J."/>
            <person name="Ruckert C."/>
        </authorList>
    </citation>
    <scope>NUCLEOTIDE SEQUENCE</scope>
    <source>
        <strain evidence="3">JCM 1480</strain>
    </source>
</reference>
<name>A0A8H9GC51_9MICO</name>
<evidence type="ECO:0000313" key="3">
    <source>
        <dbReference type="EMBL" id="GGL10381.1"/>
    </source>
</evidence>
<reference evidence="3" key="2">
    <citation type="submission" date="2020-09" db="EMBL/GenBank/DDBJ databases">
        <authorList>
            <person name="Sun Q."/>
            <person name="Ohkuma M."/>
        </authorList>
    </citation>
    <scope>NUCLEOTIDE SEQUENCE</scope>
    <source>
        <strain evidence="3">JCM 1480</strain>
    </source>
</reference>
<feature type="transmembrane region" description="Helical" evidence="2">
    <location>
        <begin position="39"/>
        <end position="63"/>
    </location>
</feature>
<organism evidence="3 5">
    <name type="scientific">Curtobacterium luteum</name>
    <dbReference type="NCBI Taxonomy" id="33881"/>
    <lineage>
        <taxon>Bacteria</taxon>
        <taxon>Bacillati</taxon>
        <taxon>Actinomycetota</taxon>
        <taxon>Actinomycetes</taxon>
        <taxon>Micrococcales</taxon>
        <taxon>Microbacteriaceae</taxon>
        <taxon>Curtobacterium</taxon>
    </lineage>
</organism>
<evidence type="ECO:0000313" key="5">
    <source>
        <dbReference type="Proteomes" id="UP000648535"/>
    </source>
</evidence>
<dbReference type="RefSeq" id="WP_188889282.1">
    <property type="nucleotide sequence ID" value="NZ_BMOI01000016.1"/>
</dbReference>
<feature type="transmembrane region" description="Helical" evidence="2">
    <location>
        <begin position="12"/>
        <end position="33"/>
    </location>
</feature>
<dbReference type="EMBL" id="JAFBCG010000001">
    <property type="protein sequence ID" value="MBM7802655.1"/>
    <property type="molecule type" value="Genomic_DNA"/>
</dbReference>
<evidence type="ECO:0000256" key="1">
    <source>
        <dbReference type="SAM" id="MobiDB-lite"/>
    </source>
</evidence>
<keyword evidence="2" id="KW-0812">Transmembrane</keyword>
<keyword evidence="6" id="KW-1185">Reference proteome</keyword>
<evidence type="ECO:0000313" key="6">
    <source>
        <dbReference type="Proteomes" id="UP000746584"/>
    </source>
</evidence>
<evidence type="ECO:0000313" key="4">
    <source>
        <dbReference type="EMBL" id="MBM7802655.1"/>
    </source>
</evidence>
<dbReference type="Proteomes" id="UP000746584">
    <property type="component" value="Unassembled WGS sequence"/>
</dbReference>
<sequence length="95" mass="9324">MLFGLAPRAFSLALGVGALVAGVIMALLGLVVGPDSVGLVAAGFVIAAMGLLAAAVGAIGFALHGSVRSERGATKRQPDRTPATAEARADSDHTG</sequence>
<protein>
    <submittedName>
        <fullName evidence="3">Uncharacterized protein</fullName>
    </submittedName>
</protein>
<reference evidence="4 6" key="3">
    <citation type="submission" date="2021-01" db="EMBL/GenBank/DDBJ databases">
        <title>Sequencing the genomes of 1000 actinobacteria strains.</title>
        <authorList>
            <person name="Klenk H.-P."/>
        </authorList>
    </citation>
    <scope>NUCLEOTIDE SEQUENCE [LARGE SCALE GENOMIC DNA]</scope>
    <source>
        <strain evidence="4 6">DSM 20542</strain>
    </source>
</reference>
<dbReference type="Proteomes" id="UP000648535">
    <property type="component" value="Unassembled WGS sequence"/>
</dbReference>